<dbReference type="Gene3D" id="1.10.10.160">
    <property type="match status" value="1"/>
</dbReference>
<dbReference type="STRING" id="1469948.GCA_000732725_01739"/>
<evidence type="ECO:0000313" key="17">
    <source>
        <dbReference type="Proteomes" id="UP000295718"/>
    </source>
</evidence>
<feature type="binding site" evidence="13">
    <location>
        <begin position="26"/>
        <end position="33"/>
    </location>
    <ligand>
        <name>ATP</name>
        <dbReference type="ChEBI" id="CHEBI:30616"/>
    </ligand>
</feature>
<name>A0A4R1R0M7_9FIRM</name>
<evidence type="ECO:0000256" key="5">
    <source>
        <dbReference type="ARBA" id="ARBA00022806"/>
    </source>
</evidence>
<keyword evidence="4 13" id="KW-0378">Hydrolase</keyword>
<dbReference type="Gene3D" id="3.40.50.300">
    <property type="entry name" value="P-loop containing nucleotide triphosphate hydrolases"/>
    <property type="match status" value="2"/>
</dbReference>
<evidence type="ECO:0000256" key="4">
    <source>
        <dbReference type="ARBA" id="ARBA00022801"/>
    </source>
</evidence>
<dbReference type="InterPro" id="IPR014017">
    <property type="entry name" value="DNA_helicase_UvrD-like_C"/>
</dbReference>
<dbReference type="CDD" id="cd17932">
    <property type="entry name" value="DEXQc_UvrD"/>
    <property type="match status" value="1"/>
</dbReference>
<dbReference type="Gene3D" id="1.10.486.10">
    <property type="entry name" value="PCRA, domain 4"/>
    <property type="match status" value="1"/>
</dbReference>
<dbReference type="Pfam" id="PF00580">
    <property type="entry name" value="UvrD-helicase"/>
    <property type="match status" value="1"/>
</dbReference>
<keyword evidence="6 13" id="KW-0067">ATP-binding</keyword>
<evidence type="ECO:0000256" key="7">
    <source>
        <dbReference type="ARBA" id="ARBA00023125"/>
    </source>
</evidence>
<evidence type="ECO:0000256" key="11">
    <source>
        <dbReference type="ARBA" id="ARBA00034900"/>
    </source>
</evidence>
<dbReference type="InterPro" id="IPR014016">
    <property type="entry name" value="UvrD-like_ATP-bd"/>
</dbReference>
<dbReference type="Pfam" id="PF13361">
    <property type="entry name" value="UvrD_C"/>
    <property type="match status" value="1"/>
</dbReference>
<dbReference type="GO" id="GO:0016887">
    <property type="term" value="F:ATP hydrolysis activity"/>
    <property type="evidence" value="ECO:0007669"/>
    <property type="project" value="RHEA"/>
</dbReference>
<dbReference type="GO" id="GO:0033202">
    <property type="term" value="C:DNA helicase complex"/>
    <property type="evidence" value="ECO:0007669"/>
    <property type="project" value="TreeGrafter"/>
</dbReference>
<protein>
    <recommendedName>
        <fullName evidence="2">ATP-dependent DNA helicase PcrA</fullName>
        <ecNumber evidence="10">5.6.2.4</ecNumber>
    </recommendedName>
    <alternativeName>
        <fullName evidence="11">DNA 3'-5' helicase PcrA</fullName>
    </alternativeName>
</protein>
<comment type="catalytic activity">
    <reaction evidence="9">
        <text>Couples ATP hydrolysis with the unwinding of duplex DNA by translocating in the 3'-5' direction.</text>
        <dbReference type="EC" id="5.6.2.4"/>
    </reaction>
</comment>
<keyword evidence="5 13" id="KW-0347">Helicase</keyword>
<dbReference type="GO" id="GO:0009314">
    <property type="term" value="P:response to radiation"/>
    <property type="evidence" value="ECO:0007669"/>
    <property type="project" value="UniProtKB-ARBA"/>
</dbReference>
<keyword evidence="8" id="KW-0413">Isomerase</keyword>
<evidence type="ECO:0000256" key="8">
    <source>
        <dbReference type="ARBA" id="ARBA00023235"/>
    </source>
</evidence>
<proteinExistence type="inferred from homology"/>
<gene>
    <name evidence="16" type="ORF">EDD76_10533</name>
</gene>
<dbReference type="FunFam" id="1.10.486.10:FF:000003">
    <property type="entry name" value="ATP-dependent DNA helicase"/>
    <property type="match status" value="1"/>
</dbReference>
<evidence type="ECO:0000259" key="15">
    <source>
        <dbReference type="PROSITE" id="PS51217"/>
    </source>
</evidence>
<evidence type="ECO:0000256" key="2">
    <source>
        <dbReference type="ARBA" id="ARBA00014807"/>
    </source>
</evidence>
<dbReference type="GO" id="GO:0005524">
    <property type="term" value="F:ATP binding"/>
    <property type="evidence" value="ECO:0007669"/>
    <property type="project" value="UniProtKB-UniRule"/>
</dbReference>
<evidence type="ECO:0000256" key="12">
    <source>
        <dbReference type="ARBA" id="ARBA00048988"/>
    </source>
</evidence>
<dbReference type="InterPro" id="IPR027417">
    <property type="entry name" value="P-loop_NTPase"/>
</dbReference>
<dbReference type="EC" id="5.6.2.4" evidence="10"/>
<dbReference type="AlphaFoldDB" id="A0A4R1R0M7"/>
<dbReference type="PROSITE" id="PS51198">
    <property type="entry name" value="UVRD_HELICASE_ATP_BIND"/>
    <property type="match status" value="1"/>
</dbReference>
<evidence type="ECO:0000256" key="3">
    <source>
        <dbReference type="ARBA" id="ARBA00022741"/>
    </source>
</evidence>
<evidence type="ECO:0000256" key="13">
    <source>
        <dbReference type="PROSITE-ProRule" id="PRU00560"/>
    </source>
</evidence>
<keyword evidence="17" id="KW-1185">Reference proteome</keyword>
<dbReference type="InterPro" id="IPR013986">
    <property type="entry name" value="DExx_box_DNA_helicase_dom_sf"/>
</dbReference>
<feature type="domain" description="UvrD-like helicase C-terminal" evidence="15">
    <location>
        <begin position="286"/>
        <end position="560"/>
    </location>
</feature>
<accession>A0A4R1R0M7</accession>
<sequence length="821" mass="93071">MSIYDTLNEQQKQGVFTVDGPVLLLAGAGSGKTRVLTHRIAYLIDEFGVQPWNIMAITFTNKAAGEMRERVDSIIGHGAEQVWVSTFHSTCVRILRRYIDRLGFDNNFTIYDTDDQKTVMKDICKRLQIDTKMLKERTLLSAISSAKDELISPIDYQLQAMGDYNKAKIAGVYHEYQAVLRKNNALDFDDLIVKTVELFKACPEVLDSYQERFRYIMVDEYQDTNTAQFELIRLLADKYRNLCVVGDDDQSIYKFRGANIRNILDFEKVYAEATVIKLEQNYRSTQNVLDAANAVIQNNVGRKDKALWTRKGEGSRIHFKQFDTAFEEAEYICDDVAKKKREGMPSYGECAILYRTNAQSRMLEERFVVKGIPYDVVGGTNFYSRREIKDILAYLKTIDNGRDDVAVKRIINVPKRGIGATTIVRVQEYADMRNISFYDALREADQIMTIGKSAVKLAPFVTMIQTFRSKLEYYSLEELMKDIIETTGYVKALEESDEEDAEDRINNIDELLSKIVSYQDTHEEPKLSEFLEEVALVADIDRIEDDGNRVLLMTLHSAKGLEFPHVYLAGMEDGVFPSYMTITSDNPEDIEEERRLAYVGITRAKEDLTITYARQRMLRGETQYNPISRFVKEIPEELLDGKLPSVRNRDYTEYEEDSYERSHFKAKPFGMSYMSQYGVGAAEKSSDKEASYRGSEAGQSVFSREGASGSYQRIFDKGVSAQPVKSKPKAIAVPKRTPAENRPFIAGGGAGSLSGVNGLSKGAPEAGELSYGVGDRVRHIKYGEGTVAKMEKGPRDYQVTVVFDEVGQKVMYAAFAKLKKL</sequence>
<dbReference type="CDD" id="cd18807">
    <property type="entry name" value="SF1_C_UvrD"/>
    <property type="match status" value="1"/>
</dbReference>
<dbReference type="GO" id="GO:0003677">
    <property type="term" value="F:DNA binding"/>
    <property type="evidence" value="ECO:0007669"/>
    <property type="project" value="UniProtKB-KW"/>
</dbReference>
<organism evidence="16 17">
    <name type="scientific">Kineothrix alysoides</name>
    <dbReference type="NCBI Taxonomy" id="1469948"/>
    <lineage>
        <taxon>Bacteria</taxon>
        <taxon>Bacillati</taxon>
        <taxon>Bacillota</taxon>
        <taxon>Clostridia</taxon>
        <taxon>Lachnospirales</taxon>
        <taxon>Lachnospiraceae</taxon>
        <taxon>Kineothrix</taxon>
    </lineage>
</organism>
<evidence type="ECO:0000256" key="10">
    <source>
        <dbReference type="ARBA" id="ARBA00034808"/>
    </source>
</evidence>
<evidence type="ECO:0000259" key="14">
    <source>
        <dbReference type="PROSITE" id="PS51198"/>
    </source>
</evidence>
<dbReference type="PROSITE" id="PS51217">
    <property type="entry name" value="UVRD_HELICASE_CTER"/>
    <property type="match status" value="1"/>
</dbReference>
<evidence type="ECO:0000313" key="16">
    <source>
        <dbReference type="EMBL" id="TCL58863.1"/>
    </source>
</evidence>
<dbReference type="RefSeq" id="WP_031390445.1">
    <property type="nucleotide sequence ID" value="NZ_JPNB01000001.1"/>
</dbReference>
<dbReference type="GO" id="GO:0005829">
    <property type="term" value="C:cytosol"/>
    <property type="evidence" value="ECO:0007669"/>
    <property type="project" value="TreeGrafter"/>
</dbReference>
<dbReference type="OrthoDB" id="9810135at2"/>
<dbReference type="GO" id="GO:0000725">
    <property type="term" value="P:recombinational repair"/>
    <property type="evidence" value="ECO:0007669"/>
    <property type="project" value="TreeGrafter"/>
</dbReference>
<comment type="catalytic activity">
    <reaction evidence="12">
        <text>ATP + H2O = ADP + phosphate + H(+)</text>
        <dbReference type="Rhea" id="RHEA:13065"/>
        <dbReference type="ChEBI" id="CHEBI:15377"/>
        <dbReference type="ChEBI" id="CHEBI:15378"/>
        <dbReference type="ChEBI" id="CHEBI:30616"/>
        <dbReference type="ChEBI" id="CHEBI:43474"/>
        <dbReference type="ChEBI" id="CHEBI:456216"/>
        <dbReference type="EC" id="5.6.2.4"/>
    </reaction>
</comment>
<comment type="caution">
    <text evidence="16">The sequence shown here is derived from an EMBL/GenBank/DDBJ whole genome shotgun (WGS) entry which is preliminary data.</text>
</comment>
<reference evidence="16 17" key="1">
    <citation type="submission" date="2019-03" db="EMBL/GenBank/DDBJ databases">
        <title>Genomic Encyclopedia of Type Strains, Phase IV (KMG-IV): sequencing the most valuable type-strain genomes for metagenomic binning, comparative biology and taxonomic classification.</title>
        <authorList>
            <person name="Goeker M."/>
        </authorList>
    </citation>
    <scope>NUCLEOTIDE SEQUENCE [LARGE SCALE GENOMIC DNA]</scope>
    <source>
        <strain evidence="16 17">DSM 100556</strain>
    </source>
</reference>
<feature type="domain" description="UvrD-like helicase ATP-binding" evidence="14">
    <location>
        <begin position="5"/>
        <end position="285"/>
    </location>
</feature>
<keyword evidence="7" id="KW-0238">DNA-binding</keyword>
<dbReference type="SUPFAM" id="SSF52540">
    <property type="entry name" value="P-loop containing nucleoside triphosphate hydrolases"/>
    <property type="match status" value="1"/>
</dbReference>
<dbReference type="PANTHER" id="PTHR11070:SF2">
    <property type="entry name" value="ATP-DEPENDENT DNA HELICASE SRS2"/>
    <property type="match status" value="1"/>
</dbReference>
<dbReference type="InterPro" id="IPR000212">
    <property type="entry name" value="DNA_helicase_UvrD/REP"/>
</dbReference>
<dbReference type="Proteomes" id="UP000295718">
    <property type="component" value="Unassembled WGS sequence"/>
</dbReference>
<evidence type="ECO:0000256" key="9">
    <source>
        <dbReference type="ARBA" id="ARBA00034617"/>
    </source>
</evidence>
<dbReference type="GO" id="GO:0043138">
    <property type="term" value="F:3'-5' DNA helicase activity"/>
    <property type="evidence" value="ECO:0007669"/>
    <property type="project" value="UniProtKB-EC"/>
</dbReference>
<dbReference type="FunFam" id="1.10.10.160:FF:000001">
    <property type="entry name" value="ATP-dependent DNA helicase"/>
    <property type="match status" value="1"/>
</dbReference>
<dbReference type="Pfam" id="PF21196">
    <property type="entry name" value="PcrA_UvrD_tudor"/>
    <property type="match status" value="1"/>
</dbReference>
<evidence type="ECO:0000256" key="1">
    <source>
        <dbReference type="ARBA" id="ARBA00009922"/>
    </source>
</evidence>
<dbReference type="EMBL" id="SLUO01000005">
    <property type="protein sequence ID" value="TCL58863.1"/>
    <property type="molecule type" value="Genomic_DNA"/>
</dbReference>
<dbReference type="PANTHER" id="PTHR11070">
    <property type="entry name" value="UVRD / RECB / PCRA DNA HELICASE FAMILY MEMBER"/>
    <property type="match status" value="1"/>
</dbReference>
<evidence type="ECO:0000256" key="6">
    <source>
        <dbReference type="ARBA" id="ARBA00022840"/>
    </source>
</evidence>
<comment type="similarity">
    <text evidence="1">Belongs to the helicase family. UvrD subfamily.</text>
</comment>
<keyword evidence="3 13" id="KW-0547">Nucleotide-binding</keyword>